<proteinExistence type="predicted"/>
<dbReference type="PATRIC" id="fig|280505.15.peg.3949"/>
<dbReference type="Proteomes" id="UP000058857">
    <property type="component" value="Chromosome 2"/>
</dbReference>
<gene>
    <name evidence="1" type="ORF">LBBP_04058</name>
</gene>
<evidence type="ECO:0000313" key="1">
    <source>
        <dbReference type="EMBL" id="ALO28203.1"/>
    </source>
</evidence>
<sequence>MEKILPSLFFRSFFRKQDAEILRTVFPKCRWDRLFLKKIFVRATAQTLVMI</sequence>
<reference evidence="1 2" key="1">
    <citation type="journal article" date="2015" name="PLoS Negl. Trop. Dis.">
        <title>Distribution of Plasmids in Distinct Leptospira Pathogenic Species.</title>
        <authorList>
            <person name="Wang Y."/>
            <person name="Zhuang X."/>
            <person name="Zhong Y."/>
            <person name="Zhang C."/>
            <person name="Zhang Y."/>
            <person name="Zeng L."/>
            <person name="Zhu Y."/>
            <person name="He P."/>
            <person name="Dong K."/>
            <person name="Pal U."/>
            <person name="Guo X."/>
            <person name="Qin J."/>
        </authorList>
    </citation>
    <scope>NUCLEOTIDE SEQUENCE [LARGE SCALE GENOMIC DNA]</scope>
    <source>
        <strain evidence="1 2">56604</strain>
    </source>
</reference>
<protein>
    <submittedName>
        <fullName evidence="1">Uncharacterized protein</fullName>
    </submittedName>
</protein>
<organism evidence="1">
    <name type="scientific">Leptospira borgpetersenii serovar Ballum</name>
    <dbReference type="NCBI Taxonomy" id="280505"/>
    <lineage>
        <taxon>Bacteria</taxon>
        <taxon>Pseudomonadati</taxon>
        <taxon>Spirochaetota</taxon>
        <taxon>Spirochaetia</taxon>
        <taxon>Leptospirales</taxon>
        <taxon>Leptospiraceae</taxon>
        <taxon>Leptospira</taxon>
    </lineage>
</organism>
<dbReference type="AlphaFoldDB" id="A0A0S2IX66"/>
<name>A0A0S2IX66_LEPBO</name>
<dbReference type="EMBL" id="CP012030">
    <property type="protein sequence ID" value="ALO28203.1"/>
    <property type="molecule type" value="Genomic_DNA"/>
</dbReference>
<evidence type="ECO:0000313" key="2">
    <source>
        <dbReference type="Proteomes" id="UP000058857"/>
    </source>
</evidence>
<accession>A0A0S2IX66</accession>